<feature type="transmembrane region" description="Helical" evidence="7">
    <location>
        <begin position="130"/>
        <end position="149"/>
    </location>
</feature>
<comment type="similarity">
    <text evidence="2">Belongs to the adenylyl cyclase class-3 family.</text>
</comment>
<dbReference type="EMBL" id="BAABIE010000001">
    <property type="protein sequence ID" value="GAA4737427.1"/>
    <property type="molecule type" value="Genomic_DNA"/>
</dbReference>
<name>A0ABP8YV97_9ACTN</name>
<keyword evidence="3" id="KW-1003">Cell membrane</keyword>
<feature type="domain" description="Guanylate cyclase" evidence="8">
    <location>
        <begin position="349"/>
        <end position="473"/>
    </location>
</feature>
<dbReference type="PROSITE" id="PS50885">
    <property type="entry name" value="HAMP"/>
    <property type="match status" value="1"/>
</dbReference>
<evidence type="ECO:0000313" key="10">
    <source>
        <dbReference type="EMBL" id="GAA4737427.1"/>
    </source>
</evidence>
<sequence length="537" mass="57849">MPGRFSTPRRRASRISRDYGSILLGSADQDTRRVRIRIQVLLTGALIFANLVGIVIAVSLGAVGIPEPSFLRRDLLLINVVGIPVYCASALLLGAVFGTLIVTRGLRWSINDQIPTPVDVRRTFTARRRLMWMQFLFWLGAAVLFGFLYGAVDTELVPKAVLITLMCGLVVVAISNLLTDLLLRPVFAKILQAGLGWRGSSVRSRALSAWLVGTGVPLVGIFLVVFFAAFSPDTSKMNVFVSVTVLTAVAVGVGMLVMILFAWSVTGPISSVRAGMARVRGGDVAVENDLVVYDASELGELQFGFNNMVAGLREQERMRDLFDRHVGRDVASAALAADPELGGAERVVAVVFVDVIGSTQLAIRRSPTEVVDLLNQFFGVIVEATERNDGLVNKFEGDAVLSIFGAPVGIDDPAGAALRAAREIAQRLRTEVPDLQAGIGVSYGTVVAGNVGAISRFEYTVIGDPVNESARISESAKQDPRVPWASGRVVDAAEPSERTRWKPVESVVLRGRDEPTQLYVPRLIPNAVADESDEVSP</sequence>
<comment type="subcellular location">
    <subcellularLocation>
        <location evidence="1">Cell membrane</location>
        <topology evidence="1">Multi-pass membrane protein</topology>
    </subcellularLocation>
</comment>
<accession>A0ABP8YV97</accession>
<evidence type="ECO:0000256" key="3">
    <source>
        <dbReference type="ARBA" id="ARBA00022475"/>
    </source>
</evidence>
<dbReference type="Gene3D" id="6.10.340.10">
    <property type="match status" value="1"/>
</dbReference>
<feature type="transmembrane region" description="Helical" evidence="7">
    <location>
        <begin position="237"/>
        <end position="263"/>
    </location>
</feature>
<evidence type="ECO:0000259" key="9">
    <source>
        <dbReference type="PROSITE" id="PS50885"/>
    </source>
</evidence>
<dbReference type="InterPro" id="IPR001054">
    <property type="entry name" value="A/G_cyclase"/>
</dbReference>
<feature type="transmembrane region" description="Helical" evidence="7">
    <location>
        <begin position="77"/>
        <end position="102"/>
    </location>
</feature>
<dbReference type="Pfam" id="PF00672">
    <property type="entry name" value="HAMP"/>
    <property type="match status" value="1"/>
</dbReference>
<feature type="transmembrane region" description="Helical" evidence="7">
    <location>
        <begin position="40"/>
        <end position="65"/>
    </location>
</feature>
<keyword evidence="11" id="KW-1185">Reference proteome</keyword>
<comment type="caution">
    <text evidence="10">The sequence shown here is derived from an EMBL/GenBank/DDBJ whole genome shotgun (WGS) entry which is preliminary data.</text>
</comment>
<dbReference type="Pfam" id="PF00211">
    <property type="entry name" value="Guanylate_cyc"/>
    <property type="match status" value="1"/>
</dbReference>
<keyword evidence="4 7" id="KW-0812">Transmembrane</keyword>
<reference evidence="11" key="1">
    <citation type="journal article" date="2019" name="Int. J. Syst. Evol. Microbiol.">
        <title>The Global Catalogue of Microorganisms (GCM) 10K type strain sequencing project: providing services to taxonomists for standard genome sequencing and annotation.</title>
        <authorList>
            <consortium name="The Broad Institute Genomics Platform"/>
            <consortium name="The Broad Institute Genome Sequencing Center for Infectious Disease"/>
            <person name="Wu L."/>
            <person name="Ma J."/>
        </authorList>
    </citation>
    <scope>NUCLEOTIDE SEQUENCE [LARGE SCALE GENOMIC DNA]</scope>
    <source>
        <strain evidence="11">JCM 18077</strain>
    </source>
</reference>
<dbReference type="InterPro" id="IPR050697">
    <property type="entry name" value="Adenylyl/Guanylyl_Cyclase_3/4"/>
</dbReference>
<keyword evidence="5 7" id="KW-1133">Transmembrane helix</keyword>
<dbReference type="CDD" id="cd07302">
    <property type="entry name" value="CHD"/>
    <property type="match status" value="1"/>
</dbReference>
<dbReference type="Gene3D" id="3.30.70.1230">
    <property type="entry name" value="Nucleotide cyclase"/>
    <property type="match status" value="1"/>
</dbReference>
<evidence type="ECO:0000256" key="4">
    <source>
        <dbReference type="ARBA" id="ARBA00022692"/>
    </source>
</evidence>
<dbReference type="SUPFAM" id="SSF55073">
    <property type="entry name" value="Nucleotide cyclase"/>
    <property type="match status" value="1"/>
</dbReference>
<dbReference type="PROSITE" id="PS50125">
    <property type="entry name" value="GUANYLATE_CYCLASE_2"/>
    <property type="match status" value="1"/>
</dbReference>
<dbReference type="SMART" id="SM00304">
    <property type="entry name" value="HAMP"/>
    <property type="match status" value="1"/>
</dbReference>
<feature type="domain" description="HAMP" evidence="9">
    <location>
        <begin position="263"/>
        <end position="317"/>
    </location>
</feature>
<feature type="transmembrane region" description="Helical" evidence="7">
    <location>
        <begin position="207"/>
        <end position="231"/>
    </location>
</feature>
<evidence type="ECO:0000256" key="1">
    <source>
        <dbReference type="ARBA" id="ARBA00004651"/>
    </source>
</evidence>
<evidence type="ECO:0000256" key="2">
    <source>
        <dbReference type="ARBA" id="ARBA00005381"/>
    </source>
</evidence>
<dbReference type="CDD" id="cd06225">
    <property type="entry name" value="HAMP"/>
    <property type="match status" value="1"/>
</dbReference>
<dbReference type="InterPro" id="IPR029787">
    <property type="entry name" value="Nucleotide_cyclase"/>
</dbReference>
<organism evidence="10 11">
    <name type="scientific">Gordonia alkaliphila</name>
    <dbReference type="NCBI Taxonomy" id="1053547"/>
    <lineage>
        <taxon>Bacteria</taxon>
        <taxon>Bacillati</taxon>
        <taxon>Actinomycetota</taxon>
        <taxon>Actinomycetes</taxon>
        <taxon>Mycobacteriales</taxon>
        <taxon>Gordoniaceae</taxon>
        <taxon>Gordonia</taxon>
    </lineage>
</organism>
<gene>
    <name evidence="10" type="ORF">GCM10023217_00430</name>
</gene>
<dbReference type="RefSeq" id="WP_345311993.1">
    <property type="nucleotide sequence ID" value="NZ_BAABIE010000001.1"/>
</dbReference>
<dbReference type="SMART" id="SM00044">
    <property type="entry name" value="CYCc"/>
    <property type="match status" value="1"/>
</dbReference>
<dbReference type="InterPro" id="IPR003660">
    <property type="entry name" value="HAMP_dom"/>
</dbReference>
<dbReference type="Proteomes" id="UP001500822">
    <property type="component" value="Unassembled WGS sequence"/>
</dbReference>
<evidence type="ECO:0000259" key="8">
    <source>
        <dbReference type="PROSITE" id="PS50125"/>
    </source>
</evidence>
<proteinExistence type="inferred from homology"/>
<dbReference type="PANTHER" id="PTHR43081:SF17">
    <property type="entry name" value="BLL5647 PROTEIN"/>
    <property type="match status" value="1"/>
</dbReference>
<evidence type="ECO:0000256" key="7">
    <source>
        <dbReference type="SAM" id="Phobius"/>
    </source>
</evidence>
<dbReference type="PANTHER" id="PTHR43081">
    <property type="entry name" value="ADENYLATE CYCLASE, TERMINAL-DIFFERENTIATION SPECIFIC-RELATED"/>
    <property type="match status" value="1"/>
</dbReference>
<keyword evidence="6 7" id="KW-0472">Membrane</keyword>
<feature type="transmembrane region" description="Helical" evidence="7">
    <location>
        <begin position="161"/>
        <end position="183"/>
    </location>
</feature>
<protein>
    <submittedName>
        <fullName evidence="10">Adenylate/guanylate cyclase domain-containing protein</fullName>
    </submittedName>
</protein>
<evidence type="ECO:0000256" key="6">
    <source>
        <dbReference type="ARBA" id="ARBA00023136"/>
    </source>
</evidence>
<evidence type="ECO:0000313" key="11">
    <source>
        <dbReference type="Proteomes" id="UP001500822"/>
    </source>
</evidence>
<evidence type="ECO:0000256" key="5">
    <source>
        <dbReference type="ARBA" id="ARBA00022989"/>
    </source>
</evidence>